<gene>
    <name evidence="9" type="ORF">LTR05_003125</name>
</gene>
<evidence type="ECO:0000256" key="3">
    <source>
        <dbReference type="ARBA" id="ARBA00023015"/>
    </source>
</evidence>
<evidence type="ECO:0000259" key="8">
    <source>
        <dbReference type="SMART" id="SM00906"/>
    </source>
</evidence>
<comment type="caution">
    <text evidence="9">The sequence shown here is derived from an EMBL/GenBank/DDBJ whole genome shotgun (WGS) entry which is preliminary data.</text>
</comment>
<dbReference type="GO" id="GO:0003677">
    <property type="term" value="F:DNA binding"/>
    <property type="evidence" value="ECO:0007669"/>
    <property type="project" value="UniProtKB-KW"/>
</dbReference>
<evidence type="ECO:0000313" key="9">
    <source>
        <dbReference type="EMBL" id="KAK5088902.1"/>
    </source>
</evidence>
<evidence type="ECO:0000256" key="4">
    <source>
        <dbReference type="ARBA" id="ARBA00023125"/>
    </source>
</evidence>
<keyword evidence="4" id="KW-0238">DNA-binding</keyword>
<keyword evidence="2" id="KW-0862">Zinc</keyword>
<keyword evidence="5" id="KW-0804">Transcription</keyword>
<evidence type="ECO:0000256" key="1">
    <source>
        <dbReference type="ARBA" id="ARBA00022723"/>
    </source>
</evidence>
<feature type="domain" description="Xylanolytic transcriptional activator regulatory" evidence="8">
    <location>
        <begin position="288"/>
        <end position="368"/>
    </location>
</feature>
<keyword evidence="3" id="KW-0805">Transcription regulation</keyword>
<feature type="region of interest" description="Disordered" evidence="7">
    <location>
        <begin position="138"/>
        <end position="159"/>
    </location>
</feature>
<dbReference type="Pfam" id="PF04082">
    <property type="entry name" value="Fungal_trans"/>
    <property type="match status" value="1"/>
</dbReference>
<feature type="compositionally biased region" description="Basic and acidic residues" evidence="7">
    <location>
        <begin position="149"/>
        <end position="159"/>
    </location>
</feature>
<proteinExistence type="predicted"/>
<evidence type="ECO:0000256" key="7">
    <source>
        <dbReference type="SAM" id="MobiDB-lite"/>
    </source>
</evidence>
<keyword evidence="1" id="KW-0479">Metal-binding</keyword>
<evidence type="ECO:0000313" key="10">
    <source>
        <dbReference type="Proteomes" id="UP001309876"/>
    </source>
</evidence>
<feature type="compositionally biased region" description="Polar residues" evidence="7">
    <location>
        <begin position="658"/>
        <end position="676"/>
    </location>
</feature>
<evidence type="ECO:0000256" key="5">
    <source>
        <dbReference type="ARBA" id="ARBA00023163"/>
    </source>
</evidence>
<feature type="compositionally biased region" description="Polar residues" evidence="7">
    <location>
        <begin position="75"/>
        <end position="85"/>
    </location>
</feature>
<evidence type="ECO:0000256" key="2">
    <source>
        <dbReference type="ARBA" id="ARBA00022833"/>
    </source>
</evidence>
<dbReference type="SMART" id="SM00906">
    <property type="entry name" value="Fungal_trans"/>
    <property type="match status" value="1"/>
</dbReference>
<reference evidence="9 10" key="1">
    <citation type="submission" date="2023-08" db="EMBL/GenBank/DDBJ databases">
        <title>Black Yeasts Isolated from many extreme environments.</title>
        <authorList>
            <person name="Coleine C."/>
            <person name="Stajich J.E."/>
            <person name="Selbmann L."/>
        </authorList>
    </citation>
    <scope>NUCLEOTIDE SEQUENCE [LARGE SCALE GENOMIC DNA]</scope>
    <source>
        <strain evidence="9 10">CCFEE 5910</strain>
    </source>
</reference>
<dbReference type="PANTHER" id="PTHR31313">
    <property type="entry name" value="TY1 ENHANCER ACTIVATOR"/>
    <property type="match status" value="1"/>
</dbReference>
<feature type="compositionally biased region" description="Polar residues" evidence="7">
    <location>
        <begin position="138"/>
        <end position="148"/>
    </location>
</feature>
<protein>
    <recommendedName>
        <fullName evidence="8">Xylanolytic transcriptional activator regulatory domain-containing protein</fullName>
    </recommendedName>
</protein>
<feature type="region of interest" description="Disordered" evidence="7">
    <location>
        <begin position="657"/>
        <end position="676"/>
    </location>
</feature>
<dbReference type="PANTHER" id="PTHR31313:SF85">
    <property type="entry name" value="ZN(II)2CYS6 TRANSCRIPTION FACTOR (EUROFUNG)"/>
    <property type="match status" value="1"/>
</dbReference>
<sequence>MRRKNSFMYYVDVLDSCIAYKDECIYDKPPSLAYVRALEEEVHQLQNQLKSLKTQAWVNKSPQLEEKKVLPAGSPITSASSSRQTEYGLDSILPYRSPPSRTTKWEADISVDDRGSISFHGSTSAVHEPPNLEQAAQITSQQLMSPRSQQEEEQTKHDLRQNAQNQRQLEDFAIANTASRVNLPKDVSEELLKFHWCWIHPLFAFVYRPAFTRGMTLVNASQPGLPDPPYFSETLLKVMTSHCARFLNHDIYQHHFNMKFTPSQFVEQTTQDARQSAREIVFGRSSQGWLYGGMAFRMALDMGIHLPSDKLQTFVKSLSNEDIEIRKRLFWSCYTWDKVLSLYLGRMPAFTPLIDEVPLSFLDDFTDTDPWSPYYGEAPGIHAKGLPPYPPTPGYIVSCFQQLSKLCVIIDDLMQNIYSAEAAAKRTEDLQPAQRTARSEEPFMRVSRSLHDWWAALPIHLKVDINHIPKLAPPTHIMSLNLLYHTIVILLHRPILLASDSPNSENTSRSYTSCLYATAAIHDLLLLQANTFGLEQITYLNAYCAYMAATISVLRFERELQPHEDHNLTAKRIGLDYLLDVITQSSTRMPGLERSNAIIRKRMQGVVDAHLRAHSHLSPNSIEQQASALGPPTSQIALAEATAFQQMSNPGIGHIFDPNNQQLTPQTSPSDPSTVNSIPSISTPVSTMQQQYTVTTTLLPDLQGQMPLPAFVDDFLPAFPGQQFPVGSEYYFGNDGFDTQSKMHLMGHNLDPHPKIDPGAIDWQSIGKIEVAHDGQAYSIEEMGRPP</sequence>
<accession>A0AAN7T7K4</accession>
<feature type="region of interest" description="Disordered" evidence="7">
    <location>
        <begin position="70"/>
        <end position="95"/>
    </location>
</feature>
<dbReference type="GO" id="GO:0006351">
    <property type="term" value="P:DNA-templated transcription"/>
    <property type="evidence" value="ECO:0007669"/>
    <property type="project" value="InterPro"/>
</dbReference>
<dbReference type="EMBL" id="JAVRRJ010000002">
    <property type="protein sequence ID" value="KAK5088902.1"/>
    <property type="molecule type" value="Genomic_DNA"/>
</dbReference>
<keyword evidence="6" id="KW-0539">Nucleus</keyword>
<dbReference type="InterPro" id="IPR007219">
    <property type="entry name" value="XnlR_reg_dom"/>
</dbReference>
<dbReference type="Proteomes" id="UP001309876">
    <property type="component" value="Unassembled WGS sequence"/>
</dbReference>
<dbReference type="CDD" id="cd12148">
    <property type="entry name" value="fungal_TF_MHR"/>
    <property type="match status" value="1"/>
</dbReference>
<dbReference type="InterPro" id="IPR051615">
    <property type="entry name" value="Transcr_Regulatory_Elem"/>
</dbReference>
<dbReference type="GO" id="GO:0008270">
    <property type="term" value="F:zinc ion binding"/>
    <property type="evidence" value="ECO:0007669"/>
    <property type="project" value="InterPro"/>
</dbReference>
<keyword evidence="10" id="KW-1185">Reference proteome</keyword>
<organism evidence="9 10">
    <name type="scientific">Lithohypha guttulata</name>
    <dbReference type="NCBI Taxonomy" id="1690604"/>
    <lineage>
        <taxon>Eukaryota</taxon>
        <taxon>Fungi</taxon>
        <taxon>Dikarya</taxon>
        <taxon>Ascomycota</taxon>
        <taxon>Pezizomycotina</taxon>
        <taxon>Eurotiomycetes</taxon>
        <taxon>Chaetothyriomycetidae</taxon>
        <taxon>Chaetothyriales</taxon>
        <taxon>Trichomeriaceae</taxon>
        <taxon>Lithohypha</taxon>
    </lineage>
</organism>
<dbReference type="AlphaFoldDB" id="A0AAN7T7K4"/>
<evidence type="ECO:0000256" key="6">
    <source>
        <dbReference type="ARBA" id="ARBA00023242"/>
    </source>
</evidence>
<name>A0AAN7T7K4_9EURO</name>